<dbReference type="PROSITE" id="PS51755">
    <property type="entry name" value="OMPR_PHOB"/>
    <property type="match status" value="1"/>
</dbReference>
<dbReference type="SMART" id="SM00448">
    <property type="entry name" value="REC"/>
    <property type="match status" value="1"/>
</dbReference>
<comment type="subcellular location">
    <subcellularLocation>
        <location evidence="1">Cytoplasm</location>
    </subcellularLocation>
</comment>
<keyword evidence="2" id="KW-0963">Cytoplasm</keyword>
<evidence type="ECO:0000256" key="11">
    <source>
        <dbReference type="PROSITE-ProRule" id="PRU01091"/>
    </source>
</evidence>
<dbReference type="SUPFAM" id="SSF52172">
    <property type="entry name" value="CheY-like"/>
    <property type="match status" value="1"/>
</dbReference>
<dbReference type="SUPFAM" id="SSF46894">
    <property type="entry name" value="C-terminal effector domain of the bipartite response regulators"/>
    <property type="match status" value="1"/>
</dbReference>
<dbReference type="GO" id="GO:0032993">
    <property type="term" value="C:protein-DNA complex"/>
    <property type="evidence" value="ECO:0007669"/>
    <property type="project" value="TreeGrafter"/>
</dbReference>
<keyword evidence="7" id="KW-0010">Activator</keyword>
<dbReference type="Pfam" id="PF00072">
    <property type="entry name" value="Response_reg"/>
    <property type="match status" value="1"/>
</dbReference>
<proteinExistence type="predicted"/>
<dbReference type="InterPro" id="IPR036388">
    <property type="entry name" value="WH-like_DNA-bd_sf"/>
</dbReference>
<name>A0AAE3D185_9HYPH</name>
<sequence length="238" mass="26710">MENGDIRILACDDERDVRELLQEYLQKRGFMVSTAGNGVELREVLSGFDVDLIILDINMPGEDGLSILRSLRPDNATPVIMLTAAGEVVDRIIGLEMGADDYLGKPVDLRELEARIKAVLRRRSGGGPEKQAKDKTRSARFGEFQLDIEAAKLLSSDGAEVPLTAMEFSLLKVFAENRGRALTRDQILEQAHDRSWDPFDRSIDIRISRIRRKVEVNPEKPMIIKTVRGIGYIYDPEG</sequence>
<evidence type="ECO:0000256" key="3">
    <source>
        <dbReference type="ARBA" id="ARBA00022553"/>
    </source>
</evidence>
<evidence type="ECO:0000256" key="10">
    <source>
        <dbReference type="PROSITE-ProRule" id="PRU00169"/>
    </source>
</evidence>
<evidence type="ECO:0000256" key="5">
    <source>
        <dbReference type="ARBA" id="ARBA00023015"/>
    </source>
</evidence>
<protein>
    <recommendedName>
        <fullName evidence="9">Regulatory protein VirG</fullName>
    </recommendedName>
</protein>
<feature type="DNA-binding region" description="OmpR/PhoB-type" evidence="11">
    <location>
        <begin position="136"/>
        <end position="236"/>
    </location>
</feature>
<dbReference type="RefSeq" id="WP_220228328.1">
    <property type="nucleotide sequence ID" value="NZ_JAICBX010000002.1"/>
</dbReference>
<dbReference type="PANTHER" id="PTHR48111">
    <property type="entry name" value="REGULATOR OF RPOS"/>
    <property type="match status" value="1"/>
</dbReference>
<evidence type="ECO:0000256" key="1">
    <source>
        <dbReference type="ARBA" id="ARBA00004496"/>
    </source>
</evidence>
<evidence type="ECO:0000256" key="9">
    <source>
        <dbReference type="ARBA" id="ARBA00067337"/>
    </source>
</evidence>
<dbReference type="Proteomes" id="UP001196509">
    <property type="component" value="Unassembled WGS sequence"/>
</dbReference>
<feature type="domain" description="Response regulatory" evidence="12">
    <location>
        <begin position="7"/>
        <end position="120"/>
    </location>
</feature>
<dbReference type="Gene3D" id="6.10.250.690">
    <property type="match status" value="1"/>
</dbReference>
<accession>A0AAE3D185</accession>
<evidence type="ECO:0000256" key="8">
    <source>
        <dbReference type="ARBA" id="ARBA00023163"/>
    </source>
</evidence>
<dbReference type="Pfam" id="PF00486">
    <property type="entry name" value="Trans_reg_C"/>
    <property type="match status" value="1"/>
</dbReference>
<evidence type="ECO:0000256" key="6">
    <source>
        <dbReference type="ARBA" id="ARBA00023125"/>
    </source>
</evidence>
<keyword evidence="6 11" id="KW-0238">DNA-binding</keyword>
<dbReference type="GO" id="GO:0000976">
    <property type="term" value="F:transcription cis-regulatory region binding"/>
    <property type="evidence" value="ECO:0007669"/>
    <property type="project" value="TreeGrafter"/>
</dbReference>
<dbReference type="InterPro" id="IPR011006">
    <property type="entry name" value="CheY-like_superfamily"/>
</dbReference>
<evidence type="ECO:0000313" key="15">
    <source>
        <dbReference type="Proteomes" id="UP001196509"/>
    </source>
</evidence>
<dbReference type="EMBL" id="JAICBX010000002">
    <property type="protein sequence ID" value="MBW8637642.1"/>
    <property type="molecule type" value="Genomic_DNA"/>
</dbReference>
<evidence type="ECO:0000256" key="7">
    <source>
        <dbReference type="ARBA" id="ARBA00023159"/>
    </source>
</evidence>
<keyword evidence="3 10" id="KW-0597">Phosphoprotein</keyword>
<dbReference type="GO" id="GO:0005829">
    <property type="term" value="C:cytosol"/>
    <property type="evidence" value="ECO:0007669"/>
    <property type="project" value="TreeGrafter"/>
</dbReference>
<dbReference type="Gene3D" id="1.10.10.10">
    <property type="entry name" value="Winged helix-like DNA-binding domain superfamily/Winged helix DNA-binding domain"/>
    <property type="match status" value="1"/>
</dbReference>
<keyword evidence="8" id="KW-0804">Transcription</keyword>
<gene>
    <name evidence="14" type="ORF">K1W69_10635</name>
</gene>
<dbReference type="GO" id="GO:0006355">
    <property type="term" value="P:regulation of DNA-templated transcription"/>
    <property type="evidence" value="ECO:0007669"/>
    <property type="project" value="InterPro"/>
</dbReference>
<keyword evidence="15" id="KW-1185">Reference proteome</keyword>
<evidence type="ECO:0000313" key="14">
    <source>
        <dbReference type="EMBL" id="MBW8637642.1"/>
    </source>
</evidence>
<comment type="caution">
    <text evidence="14">The sequence shown here is derived from an EMBL/GenBank/DDBJ whole genome shotgun (WGS) entry which is preliminary data.</text>
</comment>
<evidence type="ECO:0000259" key="12">
    <source>
        <dbReference type="PROSITE" id="PS50110"/>
    </source>
</evidence>
<evidence type="ECO:0000259" key="13">
    <source>
        <dbReference type="PROSITE" id="PS51755"/>
    </source>
</evidence>
<reference evidence="14" key="1">
    <citation type="submission" date="2021-08" db="EMBL/GenBank/DDBJ databases">
        <title>Hoeflea bacterium WL0058 sp. nov., isolated from the sediment.</title>
        <authorList>
            <person name="Wang L."/>
            <person name="Zhang D."/>
        </authorList>
    </citation>
    <scope>NUCLEOTIDE SEQUENCE</scope>
    <source>
        <strain evidence="14">WL0058</strain>
    </source>
</reference>
<dbReference type="SMART" id="SM00862">
    <property type="entry name" value="Trans_reg_C"/>
    <property type="match status" value="1"/>
</dbReference>
<dbReference type="CDD" id="cd00383">
    <property type="entry name" value="trans_reg_C"/>
    <property type="match status" value="1"/>
</dbReference>
<evidence type="ECO:0000256" key="4">
    <source>
        <dbReference type="ARBA" id="ARBA00023012"/>
    </source>
</evidence>
<evidence type="ECO:0000256" key="2">
    <source>
        <dbReference type="ARBA" id="ARBA00022490"/>
    </source>
</evidence>
<dbReference type="GO" id="GO:0000156">
    <property type="term" value="F:phosphorelay response regulator activity"/>
    <property type="evidence" value="ECO:0007669"/>
    <property type="project" value="TreeGrafter"/>
</dbReference>
<dbReference type="PROSITE" id="PS50110">
    <property type="entry name" value="RESPONSE_REGULATORY"/>
    <property type="match status" value="1"/>
</dbReference>
<dbReference type="FunFam" id="1.10.10.10:FF:000099">
    <property type="entry name" value="Two-component system response regulator TorR"/>
    <property type="match status" value="1"/>
</dbReference>
<dbReference type="InterPro" id="IPR039420">
    <property type="entry name" value="WalR-like"/>
</dbReference>
<keyword evidence="4" id="KW-0902">Two-component regulatory system</keyword>
<dbReference type="Gene3D" id="3.40.50.2300">
    <property type="match status" value="1"/>
</dbReference>
<dbReference type="InterPro" id="IPR001867">
    <property type="entry name" value="OmpR/PhoB-type_DNA-bd"/>
</dbReference>
<organism evidence="14 15">
    <name type="scientific">Flavimaribacter sediminis</name>
    <dbReference type="NCBI Taxonomy" id="2865987"/>
    <lineage>
        <taxon>Bacteria</taxon>
        <taxon>Pseudomonadati</taxon>
        <taxon>Pseudomonadota</taxon>
        <taxon>Alphaproteobacteria</taxon>
        <taxon>Hyphomicrobiales</taxon>
        <taxon>Rhizobiaceae</taxon>
        <taxon>Flavimaribacter</taxon>
    </lineage>
</organism>
<dbReference type="InterPro" id="IPR001789">
    <property type="entry name" value="Sig_transdc_resp-reg_receiver"/>
</dbReference>
<dbReference type="InterPro" id="IPR016032">
    <property type="entry name" value="Sig_transdc_resp-reg_C-effctor"/>
</dbReference>
<feature type="modified residue" description="4-aspartylphosphate" evidence="10">
    <location>
        <position position="56"/>
    </location>
</feature>
<dbReference type="AlphaFoldDB" id="A0AAE3D185"/>
<dbReference type="PANTHER" id="PTHR48111:SF4">
    <property type="entry name" value="DNA-BINDING DUAL TRANSCRIPTIONAL REGULATOR OMPR"/>
    <property type="match status" value="1"/>
</dbReference>
<keyword evidence="5" id="KW-0805">Transcription regulation</keyword>
<feature type="domain" description="OmpR/PhoB-type" evidence="13">
    <location>
        <begin position="136"/>
        <end position="236"/>
    </location>
</feature>